<sequence>MAMTYKTRRRVALLVLVIGIPAYIIVAVKVISLFDRPSILVELGIYVGLGILWTFPLKSVFRGIGQPDPDAPSARFEDDT</sequence>
<accession>A0A0P0ADX6</accession>
<reference evidence="1 2" key="1">
    <citation type="submission" date="2015-05" db="EMBL/GenBank/DDBJ databases">
        <authorList>
            <person name="Wang D.B."/>
            <person name="Wang M."/>
        </authorList>
    </citation>
    <scope>NUCLEOTIDE SEQUENCE [LARGE SCALE GENOMIC DNA]</scope>
    <source>
        <strain evidence="1 2">IMCC 12053</strain>
    </source>
</reference>
<protein>
    <submittedName>
        <fullName evidence="1">Uncharacterized protein</fullName>
    </submittedName>
</protein>
<gene>
    <name evidence="1" type="ORF">IMCC12053_2501</name>
</gene>
<keyword evidence="2" id="KW-1185">Reference proteome</keyword>
<dbReference type="InterPro" id="IPR021265">
    <property type="entry name" value="DUF2842"/>
</dbReference>
<evidence type="ECO:0000313" key="1">
    <source>
        <dbReference type="EMBL" id="ALI56448.1"/>
    </source>
</evidence>
<dbReference type="Pfam" id="PF11003">
    <property type="entry name" value="DUF2842"/>
    <property type="match status" value="1"/>
</dbReference>
<organism evidence="1 2">
    <name type="scientific">Celeribacter marinus</name>
    <dbReference type="NCBI Taxonomy" id="1397108"/>
    <lineage>
        <taxon>Bacteria</taxon>
        <taxon>Pseudomonadati</taxon>
        <taxon>Pseudomonadota</taxon>
        <taxon>Alphaproteobacteria</taxon>
        <taxon>Rhodobacterales</taxon>
        <taxon>Roseobacteraceae</taxon>
        <taxon>Celeribacter</taxon>
    </lineage>
</organism>
<dbReference type="PATRIC" id="fig|1397108.4.peg.2556"/>
<dbReference type="RefSeq" id="WP_062219440.1">
    <property type="nucleotide sequence ID" value="NZ_CP012023.1"/>
</dbReference>
<dbReference type="OrthoDB" id="7510023at2"/>
<dbReference type="KEGG" id="cmar:IMCC12053_2501"/>
<dbReference type="STRING" id="1397108.IMCC12053_2501"/>
<dbReference type="Proteomes" id="UP000064920">
    <property type="component" value="Chromosome"/>
</dbReference>
<name>A0A0P0ADX6_9RHOB</name>
<dbReference type="EMBL" id="CP012023">
    <property type="protein sequence ID" value="ALI56448.1"/>
    <property type="molecule type" value="Genomic_DNA"/>
</dbReference>
<dbReference type="AlphaFoldDB" id="A0A0P0ADX6"/>
<proteinExistence type="predicted"/>
<evidence type="ECO:0000313" key="2">
    <source>
        <dbReference type="Proteomes" id="UP000064920"/>
    </source>
</evidence>